<dbReference type="AlphaFoldDB" id="A0A2Z3HVG7"/>
<feature type="transmembrane region" description="Helical" evidence="1">
    <location>
        <begin position="86"/>
        <end position="110"/>
    </location>
</feature>
<name>A0A2Z3HVG7_9CAUL</name>
<gene>
    <name evidence="2" type="ORF">HYN04_02725</name>
</gene>
<keyword evidence="1" id="KW-0472">Membrane</keyword>
<evidence type="ECO:0000313" key="3">
    <source>
        <dbReference type="Proteomes" id="UP000247763"/>
    </source>
</evidence>
<feature type="transmembrane region" description="Helical" evidence="1">
    <location>
        <begin position="14"/>
        <end position="42"/>
    </location>
</feature>
<evidence type="ECO:0000313" key="2">
    <source>
        <dbReference type="EMBL" id="AWM76769.1"/>
    </source>
</evidence>
<dbReference type="RefSeq" id="WP_110449338.1">
    <property type="nucleotide sequence ID" value="NZ_CP029479.1"/>
</dbReference>
<dbReference type="KEGG" id="phb:HYN04_02725"/>
<sequence>MTESTTALPRDENLALVIVIYGLYVASLLGFAPAALVGVIMAHVAGGTAGPVAASHYRFQVQTFWIGLAAWTVAAISIFWGTLLSAILIGIPFLIVAIVSVGAIWLWALVRSAAGLVWAAQGSSCHRPDSLFL</sequence>
<accession>A0A2Z3HVG7</accession>
<dbReference type="OrthoDB" id="5405464at2"/>
<evidence type="ECO:0008006" key="4">
    <source>
        <dbReference type="Google" id="ProtNLM"/>
    </source>
</evidence>
<evidence type="ECO:0000256" key="1">
    <source>
        <dbReference type="SAM" id="Phobius"/>
    </source>
</evidence>
<dbReference type="EMBL" id="CP029479">
    <property type="protein sequence ID" value="AWM76769.1"/>
    <property type="molecule type" value="Genomic_DNA"/>
</dbReference>
<reference evidence="3" key="1">
    <citation type="submission" date="2018-05" db="EMBL/GenBank/DDBJ databases">
        <title>Genome sequencing of Phenylobacterium sp. HYN0004.</title>
        <authorList>
            <person name="Yi H."/>
            <person name="Baek C."/>
        </authorList>
    </citation>
    <scope>NUCLEOTIDE SEQUENCE [LARGE SCALE GENOMIC DNA]</scope>
    <source>
        <strain evidence="3">HYN0004</strain>
    </source>
</reference>
<protein>
    <recommendedName>
        <fullName evidence="4">DUF4870 domain-containing protein</fullName>
    </recommendedName>
</protein>
<feature type="transmembrane region" description="Helical" evidence="1">
    <location>
        <begin position="63"/>
        <end position="80"/>
    </location>
</feature>
<organism evidence="2 3">
    <name type="scientific">Phenylobacterium parvum</name>
    <dbReference type="NCBI Taxonomy" id="2201350"/>
    <lineage>
        <taxon>Bacteria</taxon>
        <taxon>Pseudomonadati</taxon>
        <taxon>Pseudomonadota</taxon>
        <taxon>Alphaproteobacteria</taxon>
        <taxon>Caulobacterales</taxon>
        <taxon>Caulobacteraceae</taxon>
        <taxon>Phenylobacterium</taxon>
    </lineage>
</organism>
<dbReference type="Proteomes" id="UP000247763">
    <property type="component" value="Chromosome"/>
</dbReference>
<keyword evidence="3" id="KW-1185">Reference proteome</keyword>
<keyword evidence="1" id="KW-0812">Transmembrane</keyword>
<keyword evidence="1" id="KW-1133">Transmembrane helix</keyword>
<proteinExistence type="predicted"/>